<dbReference type="EMBL" id="GEDG01037714">
    <property type="protein sequence ID" value="JAP07971.1"/>
    <property type="molecule type" value="Transcribed_RNA"/>
</dbReference>
<evidence type="ECO:0000313" key="1">
    <source>
        <dbReference type="EMBL" id="JAP07971.1"/>
    </source>
</evidence>
<dbReference type="AlphaFoldDB" id="A0A0V0GJ71"/>
<reference evidence="1" key="1">
    <citation type="submission" date="2015-12" db="EMBL/GenBank/DDBJ databases">
        <title>Gene expression during late stages of embryo sac development: a critical building block for successful pollen-pistil interactions.</title>
        <authorList>
            <person name="Liu Y."/>
            <person name="Joly V."/>
            <person name="Sabar M."/>
            <person name="Matton D.P."/>
        </authorList>
    </citation>
    <scope>NUCLEOTIDE SEQUENCE</scope>
</reference>
<organism evidence="1">
    <name type="scientific">Solanum chacoense</name>
    <name type="common">Chaco potato</name>
    <dbReference type="NCBI Taxonomy" id="4108"/>
    <lineage>
        <taxon>Eukaryota</taxon>
        <taxon>Viridiplantae</taxon>
        <taxon>Streptophyta</taxon>
        <taxon>Embryophyta</taxon>
        <taxon>Tracheophyta</taxon>
        <taxon>Spermatophyta</taxon>
        <taxon>Magnoliopsida</taxon>
        <taxon>eudicotyledons</taxon>
        <taxon>Gunneridae</taxon>
        <taxon>Pentapetalae</taxon>
        <taxon>asterids</taxon>
        <taxon>lamiids</taxon>
        <taxon>Solanales</taxon>
        <taxon>Solanaceae</taxon>
        <taxon>Solanoideae</taxon>
        <taxon>Solaneae</taxon>
        <taxon>Solanum</taxon>
    </lineage>
</organism>
<proteinExistence type="predicted"/>
<name>A0A0V0GJ71_SOLCH</name>
<protein>
    <submittedName>
        <fullName evidence="1">Putative ovule protein</fullName>
    </submittedName>
</protein>
<feature type="non-terminal residue" evidence="1">
    <location>
        <position position="1"/>
    </location>
</feature>
<sequence>PKNQGNKDYSTVNFLVIKETELSSIHSNIVTTLIKFEQSLNRTALPRTKSCISIKELTAFFNNLLTKSPWYR</sequence>
<accession>A0A0V0GJ71</accession>